<dbReference type="Pfam" id="PF13649">
    <property type="entry name" value="Methyltransf_25"/>
    <property type="match status" value="1"/>
</dbReference>
<dbReference type="InterPro" id="IPR041698">
    <property type="entry name" value="Methyltransf_25"/>
</dbReference>
<keyword evidence="1 4" id="KW-0489">Methyltransferase</keyword>
<feature type="domain" description="Methyltransferase" evidence="3">
    <location>
        <begin position="46"/>
        <end position="138"/>
    </location>
</feature>
<evidence type="ECO:0000256" key="2">
    <source>
        <dbReference type="ARBA" id="ARBA00022679"/>
    </source>
</evidence>
<dbReference type="GO" id="GO:0008168">
    <property type="term" value="F:methyltransferase activity"/>
    <property type="evidence" value="ECO:0007669"/>
    <property type="project" value="UniProtKB-KW"/>
</dbReference>
<dbReference type="GO" id="GO:0032259">
    <property type="term" value="P:methylation"/>
    <property type="evidence" value="ECO:0007669"/>
    <property type="project" value="UniProtKB-KW"/>
</dbReference>
<dbReference type="Gene3D" id="3.40.50.150">
    <property type="entry name" value="Vaccinia Virus protein VP39"/>
    <property type="match status" value="1"/>
</dbReference>
<proteinExistence type="predicted"/>
<dbReference type="InterPro" id="IPR029063">
    <property type="entry name" value="SAM-dependent_MTases_sf"/>
</dbReference>
<keyword evidence="5" id="KW-1185">Reference proteome</keyword>
<gene>
    <name evidence="4" type="ORF">ML462_02750</name>
</gene>
<reference evidence="4" key="1">
    <citation type="submission" date="2022-03" db="EMBL/GenBank/DDBJ databases">
        <title>Gramella crocea sp. nov., isolated from activated sludge of a seafood processing plant.</title>
        <authorList>
            <person name="Zhang X."/>
        </authorList>
    </citation>
    <scope>NUCLEOTIDE SEQUENCE</scope>
    <source>
        <strain evidence="4">YJ019</strain>
    </source>
</reference>
<dbReference type="AlphaFoldDB" id="A0A9X1V0Z9"/>
<dbReference type="Proteomes" id="UP001139226">
    <property type="component" value="Unassembled WGS sequence"/>
</dbReference>
<dbReference type="SUPFAM" id="SSF53335">
    <property type="entry name" value="S-adenosyl-L-methionine-dependent methyltransferases"/>
    <property type="match status" value="1"/>
</dbReference>
<evidence type="ECO:0000313" key="4">
    <source>
        <dbReference type="EMBL" id="MCH4822079.1"/>
    </source>
</evidence>
<evidence type="ECO:0000313" key="5">
    <source>
        <dbReference type="Proteomes" id="UP001139226"/>
    </source>
</evidence>
<dbReference type="PANTHER" id="PTHR43861:SF1">
    <property type="entry name" value="TRANS-ACONITATE 2-METHYLTRANSFERASE"/>
    <property type="match status" value="1"/>
</dbReference>
<dbReference type="EMBL" id="JAKVTV010000001">
    <property type="protein sequence ID" value="MCH4822079.1"/>
    <property type="molecule type" value="Genomic_DNA"/>
</dbReference>
<dbReference type="PANTHER" id="PTHR43861">
    <property type="entry name" value="TRANS-ACONITATE 2-METHYLTRANSFERASE-RELATED"/>
    <property type="match status" value="1"/>
</dbReference>
<keyword evidence="2" id="KW-0808">Transferase</keyword>
<comment type="caution">
    <text evidence="4">The sequence shown here is derived from an EMBL/GenBank/DDBJ whole genome shotgun (WGS) entry which is preliminary data.</text>
</comment>
<dbReference type="CDD" id="cd02440">
    <property type="entry name" value="AdoMet_MTases"/>
    <property type="match status" value="1"/>
</dbReference>
<sequence length="209" mass="23950">MESIQKTEQIFNKYAIKYEKKYMDVSLYAEYLDVFLQQIEPGKRKILDVGCGPGNVSSYLLEKREDLEIQGIDISRNMVNLARKNNPFAQFKVLDGRELFRLREKYDGVVAAFFLPYLSKNESLSFIEKCSNILKKDGVLFISTMEAPNEKSGYEGSESADEELYINYHEAGYLVEALKENQMKLKAVNFVKNPSNKAGVRDLIITALK</sequence>
<evidence type="ECO:0000259" key="3">
    <source>
        <dbReference type="Pfam" id="PF13649"/>
    </source>
</evidence>
<protein>
    <submittedName>
        <fullName evidence="4">Class I SAM-dependent methyltransferase</fullName>
    </submittedName>
</protein>
<accession>A0A9X1V0Z9</accession>
<evidence type="ECO:0000256" key="1">
    <source>
        <dbReference type="ARBA" id="ARBA00022603"/>
    </source>
</evidence>
<dbReference type="RefSeq" id="WP_240712197.1">
    <property type="nucleotide sequence ID" value="NZ_JAKVTV010000001.1"/>
</dbReference>
<name>A0A9X1V0Z9_9FLAO</name>
<organism evidence="4 5">
    <name type="scientific">Christiangramia lutea</name>
    <dbReference type="NCBI Taxonomy" id="1607951"/>
    <lineage>
        <taxon>Bacteria</taxon>
        <taxon>Pseudomonadati</taxon>
        <taxon>Bacteroidota</taxon>
        <taxon>Flavobacteriia</taxon>
        <taxon>Flavobacteriales</taxon>
        <taxon>Flavobacteriaceae</taxon>
        <taxon>Christiangramia</taxon>
    </lineage>
</organism>